<keyword evidence="7 9" id="KW-0472">Membrane</keyword>
<comment type="similarity">
    <text evidence="8 9">Belongs to the TRAP transporter small permease family.</text>
</comment>
<feature type="transmembrane region" description="Helical" evidence="9">
    <location>
        <begin position="60"/>
        <end position="86"/>
    </location>
</feature>
<dbReference type="InterPro" id="IPR055348">
    <property type="entry name" value="DctQ"/>
</dbReference>
<keyword evidence="3" id="KW-1003">Cell membrane</keyword>
<keyword evidence="4 9" id="KW-0997">Cell inner membrane</keyword>
<proteinExistence type="inferred from homology"/>
<dbReference type="PANTHER" id="PTHR35011">
    <property type="entry name" value="2,3-DIKETO-L-GULONATE TRAP TRANSPORTER SMALL PERMEASE PROTEIN YIAM"/>
    <property type="match status" value="1"/>
</dbReference>
<evidence type="ECO:0000256" key="7">
    <source>
        <dbReference type="ARBA" id="ARBA00023136"/>
    </source>
</evidence>
<feature type="transmembrane region" description="Helical" evidence="9">
    <location>
        <begin position="150"/>
        <end position="171"/>
    </location>
</feature>
<dbReference type="AlphaFoldDB" id="A0A4S8Q7Y2"/>
<evidence type="ECO:0000313" key="12">
    <source>
        <dbReference type="Proteomes" id="UP000307378"/>
    </source>
</evidence>
<feature type="transmembrane region" description="Helical" evidence="9">
    <location>
        <begin position="16"/>
        <end position="39"/>
    </location>
</feature>
<evidence type="ECO:0000256" key="6">
    <source>
        <dbReference type="ARBA" id="ARBA00022989"/>
    </source>
</evidence>
<keyword evidence="6 9" id="KW-1133">Transmembrane helix</keyword>
<reference evidence="11 12" key="1">
    <citation type="submission" date="2019-04" db="EMBL/GenBank/DDBJ databases">
        <title>genome sequence of strain W3.</title>
        <authorList>
            <person name="Gao J."/>
            <person name="Sun J."/>
        </authorList>
    </citation>
    <scope>NUCLEOTIDE SEQUENCE [LARGE SCALE GENOMIC DNA]</scope>
    <source>
        <strain evidence="11 12">W3</strain>
    </source>
</reference>
<keyword evidence="5 9" id="KW-0812">Transmembrane</keyword>
<dbReference type="GO" id="GO:0022857">
    <property type="term" value="F:transmembrane transporter activity"/>
    <property type="evidence" value="ECO:0007669"/>
    <property type="project" value="UniProtKB-UniRule"/>
</dbReference>
<feature type="transmembrane region" description="Helical" evidence="9">
    <location>
        <begin position="92"/>
        <end position="111"/>
    </location>
</feature>
<comment type="caution">
    <text evidence="11">The sequence shown here is derived from an EMBL/GenBank/DDBJ whole genome shotgun (WGS) entry which is preliminary data.</text>
</comment>
<dbReference type="InterPro" id="IPR007387">
    <property type="entry name" value="TRAP_DctQ"/>
</dbReference>
<comment type="function">
    <text evidence="9">Part of the tripartite ATP-independent periplasmic (TRAP) transport system.</text>
</comment>
<feature type="domain" description="Tripartite ATP-independent periplasmic transporters DctQ component" evidence="10">
    <location>
        <begin position="33"/>
        <end position="174"/>
    </location>
</feature>
<protein>
    <recommendedName>
        <fullName evidence="9">TRAP transporter small permease protein</fullName>
    </recommendedName>
</protein>
<keyword evidence="2 9" id="KW-0813">Transport</keyword>
<evidence type="ECO:0000256" key="5">
    <source>
        <dbReference type="ARBA" id="ARBA00022692"/>
    </source>
</evidence>
<dbReference type="GO" id="GO:0015740">
    <property type="term" value="P:C4-dicarboxylate transport"/>
    <property type="evidence" value="ECO:0007669"/>
    <property type="project" value="TreeGrafter"/>
</dbReference>
<organism evidence="11 12">
    <name type="scientific">Rhizobium rosettiformans W3</name>
    <dbReference type="NCBI Taxonomy" id="538378"/>
    <lineage>
        <taxon>Bacteria</taxon>
        <taxon>Pseudomonadati</taxon>
        <taxon>Pseudomonadota</taxon>
        <taxon>Alphaproteobacteria</taxon>
        <taxon>Hyphomicrobiales</taxon>
        <taxon>Rhizobiaceae</taxon>
        <taxon>Rhizobium/Agrobacterium group</taxon>
        <taxon>Rhizobium</taxon>
    </lineage>
</organism>
<gene>
    <name evidence="11" type="ORF">FAA86_00295</name>
</gene>
<dbReference type="EMBL" id="STGU01000001">
    <property type="protein sequence ID" value="THV38852.1"/>
    <property type="molecule type" value="Genomic_DNA"/>
</dbReference>
<dbReference type="Proteomes" id="UP000307378">
    <property type="component" value="Unassembled WGS sequence"/>
</dbReference>
<evidence type="ECO:0000256" key="9">
    <source>
        <dbReference type="RuleBase" id="RU369079"/>
    </source>
</evidence>
<evidence type="ECO:0000259" key="10">
    <source>
        <dbReference type="Pfam" id="PF04290"/>
    </source>
</evidence>
<evidence type="ECO:0000313" key="11">
    <source>
        <dbReference type="EMBL" id="THV38852.1"/>
    </source>
</evidence>
<evidence type="ECO:0000256" key="4">
    <source>
        <dbReference type="ARBA" id="ARBA00022519"/>
    </source>
</evidence>
<dbReference type="RefSeq" id="WP_136537857.1">
    <property type="nucleotide sequence ID" value="NZ_STGU01000001.1"/>
</dbReference>
<comment type="subunit">
    <text evidence="9">The complex comprises the extracytoplasmic solute receptor protein and the two transmembrane proteins.</text>
</comment>
<name>A0A4S8Q7Y2_9HYPH</name>
<evidence type="ECO:0000256" key="1">
    <source>
        <dbReference type="ARBA" id="ARBA00004429"/>
    </source>
</evidence>
<evidence type="ECO:0000256" key="8">
    <source>
        <dbReference type="ARBA" id="ARBA00038436"/>
    </source>
</evidence>
<accession>A0A4S8Q7Y2</accession>
<comment type="subcellular location">
    <subcellularLocation>
        <location evidence="1 9">Cell inner membrane</location>
        <topology evidence="1 9">Multi-pass membrane protein</topology>
    </subcellularLocation>
</comment>
<dbReference type="GO" id="GO:0005886">
    <property type="term" value="C:plasma membrane"/>
    <property type="evidence" value="ECO:0007669"/>
    <property type="project" value="UniProtKB-SubCell"/>
</dbReference>
<dbReference type="PANTHER" id="PTHR35011:SF11">
    <property type="entry name" value="TRAP TRANSPORTER SMALL PERMEASE PROTEIN"/>
    <property type="match status" value="1"/>
</dbReference>
<dbReference type="Pfam" id="PF04290">
    <property type="entry name" value="DctQ"/>
    <property type="match status" value="1"/>
</dbReference>
<sequence>MKALSNLTNLLGRLNAAVLTVGLWLGASALGIMLVFILIQVFFRYILGNALPWSEEAARFLMLWMTGLMVPTAFRQGGFVAITMVLDIFPRMVGSLIALLFLVLSIVLLYVGMRIGWAEVTGLGGRFAMPAIAVPTSLDLSTWMKVPRGWMMASLATGVTMMFVVNIELILRSLIELSGHKKSLEPVASLGGLGAE</sequence>
<evidence type="ECO:0000256" key="2">
    <source>
        <dbReference type="ARBA" id="ARBA00022448"/>
    </source>
</evidence>
<evidence type="ECO:0000256" key="3">
    <source>
        <dbReference type="ARBA" id="ARBA00022475"/>
    </source>
</evidence>